<keyword evidence="1" id="KW-1133">Transmembrane helix</keyword>
<feature type="non-terminal residue" evidence="2">
    <location>
        <position position="1"/>
    </location>
</feature>
<feature type="non-terminal residue" evidence="2">
    <location>
        <position position="201"/>
    </location>
</feature>
<protein>
    <submittedName>
        <fullName evidence="2">Uncharacterized protein</fullName>
    </submittedName>
</protein>
<dbReference type="AlphaFoldDB" id="G0KUS5"/>
<feature type="transmembrane region" description="Helical" evidence="1">
    <location>
        <begin position="21"/>
        <end position="48"/>
    </location>
</feature>
<organism evidence="2">
    <name type="scientific">Angiostrongylus vasorum</name>
    <name type="common">French heartworm</name>
    <dbReference type="NCBI Taxonomy" id="321387"/>
    <lineage>
        <taxon>Eukaryota</taxon>
        <taxon>Metazoa</taxon>
        <taxon>Ecdysozoa</taxon>
        <taxon>Nematoda</taxon>
        <taxon>Chromadorea</taxon>
        <taxon>Rhabditida</taxon>
        <taxon>Rhabditina</taxon>
        <taxon>Rhabditomorpha</taxon>
        <taxon>Strongyloidea</taxon>
        <taxon>Metastrongylidae</taxon>
        <taxon>Angiostrongylus</taxon>
    </lineage>
</organism>
<feature type="transmembrane region" description="Helical" evidence="1">
    <location>
        <begin position="60"/>
        <end position="80"/>
    </location>
</feature>
<keyword evidence="1" id="KW-0472">Membrane</keyword>
<dbReference type="EMBL" id="EF552223">
    <property type="protein sequence ID" value="ABV46677.1"/>
    <property type="molecule type" value="mRNA"/>
</dbReference>
<name>G0KUS5_ANGVA</name>
<sequence length="201" mass="23526">MDIPGVDGVHNRQNWFNQQRWWLFIKQAVSLLLSENMLKIHLFIYWIICLLTTMEDRQSVNTLAVMVIAMCIVFCIVALVTRNACFFYPFLFLVTFEFMTSLALFCLIALKIGWPQNYVAFVKENELDSLQYFAKFTHETSEVSCLWAGFRALYFALVALTLVKNITDYQVDAHHRQHNRYIYPPVPPYPRLVAIPETRNG</sequence>
<evidence type="ECO:0000313" key="2">
    <source>
        <dbReference type="EMBL" id="ABV46677.1"/>
    </source>
</evidence>
<keyword evidence="1" id="KW-0812">Transmembrane</keyword>
<evidence type="ECO:0000256" key="1">
    <source>
        <dbReference type="SAM" id="Phobius"/>
    </source>
</evidence>
<feature type="transmembrane region" description="Helical" evidence="1">
    <location>
        <begin position="86"/>
        <end position="110"/>
    </location>
</feature>
<accession>G0KUS5</accession>
<reference evidence="2" key="1">
    <citation type="submission" date="2007-04" db="EMBL/GenBank/DDBJ databases">
        <title>Molecular identification of Angiostrongylus vasorum by screening cDNA expression library for immunoreactive clones.</title>
        <authorList>
            <person name="Verzberger-Epshtein I."/>
            <person name="Kibenge F."/>
            <person name="Lewis J.P."/>
            <person name="Conboy G."/>
            <person name="Sheppard J.A."/>
            <person name="Markham F.R.J."/>
        </authorList>
    </citation>
    <scope>NUCLEOTIDE SEQUENCE</scope>
</reference>
<proteinExistence type="evidence at transcript level"/>